<protein>
    <submittedName>
        <fullName evidence="1">DUF3461 family protein</fullName>
    </submittedName>
</protein>
<organism evidence="1 2">
    <name type="scientific">Zooshikella ganghwensis</name>
    <dbReference type="NCBI Taxonomy" id="202772"/>
    <lineage>
        <taxon>Bacteria</taxon>
        <taxon>Pseudomonadati</taxon>
        <taxon>Pseudomonadota</taxon>
        <taxon>Gammaproteobacteria</taxon>
        <taxon>Oceanospirillales</taxon>
        <taxon>Zooshikellaceae</taxon>
        <taxon>Zooshikella</taxon>
    </lineage>
</organism>
<dbReference type="Pfam" id="PF11944">
    <property type="entry name" value="DUF3461"/>
    <property type="match status" value="1"/>
</dbReference>
<accession>A0A4P9VPC4</accession>
<evidence type="ECO:0000313" key="2">
    <source>
        <dbReference type="Proteomes" id="UP000257039"/>
    </source>
</evidence>
<sequence>MYEHLKGMGITQYDRIEKYALRTEADYDTLKIYYKKERGALFARSEKFKYPRQKKTVLVDSGTHKYKNVTEISPILRQVVEELDQITSQEKDMKDLKKKILDDLRHLEKVVAHKISEIENDLNRL</sequence>
<comment type="caution">
    <text evidence="1">The sequence shown here is derived from an EMBL/GenBank/DDBJ whole genome shotgun (WGS) entry which is preliminary data.</text>
</comment>
<reference evidence="1 2" key="1">
    <citation type="submission" date="2017-04" db="EMBL/GenBank/DDBJ databases">
        <title>Draft genome sequence of Zooshikella ganghwensis VG4 isolated from Red Sea sediments.</title>
        <authorList>
            <person name="Rehman Z."/>
            <person name="Alam I."/>
            <person name="Kamau A."/>
            <person name="Bajic V."/>
            <person name="Leiknes T."/>
        </authorList>
    </citation>
    <scope>NUCLEOTIDE SEQUENCE [LARGE SCALE GENOMIC DNA]</scope>
    <source>
        <strain evidence="1 2">VG4</strain>
    </source>
</reference>
<dbReference type="NCBIfam" id="NF010213">
    <property type="entry name" value="PRK13677.1"/>
    <property type="match status" value="1"/>
</dbReference>
<keyword evidence="2" id="KW-1185">Reference proteome</keyword>
<dbReference type="InterPro" id="IPR020911">
    <property type="entry name" value="UPF0325"/>
</dbReference>
<dbReference type="EMBL" id="NDXW01000001">
    <property type="protein sequence ID" value="RDH45303.1"/>
    <property type="molecule type" value="Genomic_DNA"/>
</dbReference>
<dbReference type="Proteomes" id="UP000257039">
    <property type="component" value="Unassembled WGS sequence"/>
</dbReference>
<dbReference type="RefSeq" id="WP_094788285.1">
    <property type="nucleotide sequence ID" value="NZ_NDXW01000001.1"/>
</dbReference>
<dbReference type="AlphaFoldDB" id="A0A4P9VPC4"/>
<gene>
    <name evidence="1" type="ORF">B9G39_18635</name>
</gene>
<evidence type="ECO:0000313" key="1">
    <source>
        <dbReference type="EMBL" id="RDH45303.1"/>
    </source>
</evidence>
<proteinExistence type="predicted"/>
<name>A0A4P9VPC4_9GAMM</name>